<sequence>MFRPVALYGLEGWLGKKESERQVRLMEKRMLSEMRLIIAILAVSSPVLKPTCITTSLPCIEVLSFRLFLPPTHVSTNNNFCVSPPSRT</sequence>
<proteinExistence type="predicted"/>
<accession>A0A016U9Y0</accession>
<dbReference type="AlphaFoldDB" id="A0A016U9Y0"/>
<dbReference type="Proteomes" id="UP000024635">
    <property type="component" value="Unassembled WGS sequence"/>
</dbReference>
<evidence type="ECO:0000313" key="2">
    <source>
        <dbReference type="Proteomes" id="UP000024635"/>
    </source>
</evidence>
<dbReference type="EMBL" id="JARK01001386">
    <property type="protein sequence ID" value="EYC11657.1"/>
    <property type="molecule type" value="Genomic_DNA"/>
</dbReference>
<name>A0A016U9Y0_9BILA</name>
<protein>
    <submittedName>
        <fullName evidence="1">Uncharacterized protein</fullName>
    </submittedName>
</protein>
<reference evidence="2" key="1">
    <citation type="journal article" date="2015" name="Nat. Genet.">
        <title>The genome and transcriptome of the zoonotic hookworm Ancylostoma ceylanicum identify infection-specific gene families.</title>
        <authorList>
            <person name="Schwarz E.M."/>
            <person name="Hu Y."/>
            <person name="Antoshechkin I."/>
            <person name="Miller M.M."/>
            <person name="Sternberg P.W."/>
            <person name="Aroian R.V."/>
        </authorList>
    </citation>
    <scope>NUCLEOTIDE SEQUENCE</scope>
    <source>
        <strain evidence="2">HY135</strain>
    </source>
</reference>
<keyword evidence="2" id="KW-1185">Reference proteome</keyword>
<organism evidence="1 2">
    <name type="scientific">Ancylostoma ceylanicum</name>
    <dbReference type="NCBI Taxonomy" id="53326"/>
    <lineage>
        <taxon>Eukaryota</taxon>
        <taxon>Metazoa</taxon>
        <taxon>Ecdysozoa</taxon>
        <taxon>Nematoda</taxon>
        <taxon>Chromadorea</taxon>
        <taxon>Rhabditida</taxon>
        <taxon>Rhabditina</taxon>
        <taxon>Rhabditomorpha</taxon>
        <taxon>Strongyloidea</taxon>
        <taxon>Ancylostomatidae</taxon>
        <taxon>Ancylostomatinae</taxon>
        <taxon>Ancylostoma</taxon>
    </lineage>
</organism>
<evidence type="ECO:0000313" key="1">
    <source>
        <dbReference type="EMBL" id="EYC11657.1"/>
    </source>
</evidence>
<comment type="caution">
    <text evidence="1">The sequence shown here is derived from an EMBL/GenBank/DDBJ whole genome shotgun (WGS) entry which is preliminary data.</text>
</comment>
<gene>
    <name evidence="1" type="primary">Acey_s0050.g2029</name>
    <name evidence="1" type="ORF">Y032_0050g2029</name>
</gene>